<dbReference type="PANTHER" id="PTHR16308:SF20">
    <property type="entry name" value="UBIQUITIN ASSOCIATED PROTEIN 2B ISOFORM X1"/>
    <property type="match status" value="1"/>
</dbReference>
<keyword evidence="7" id="KW-0597">Phosphoprotein</keyword>
<dbReference type="PROSITE" id="PS50030">
    <property type="entry name" value="UBA"/>
    <property type="match status" value="1"/>
</dbReference>
<feature type="compositionally biased region" description="Polar residues" evidence="9">
    <location>
        <begin position="482"/>
        <end position="505"/>
    </location>
</feature>
<evidence type="ECO:0000313" key="12">
    <source>
        <dbReference type="Proteomes" id="UP001501920"/>
    </source>
</evidence>
<feature type="compositionally biased region" description="Polar residues" evidence="9">
    <location>
        <begin position="936"/>
        <end position="945"/>
    </location>
</feature>
<dbReference type="PANTHER" id="PTHR16308">
    <property type="entry name" value="UBIQUITIN ASSOCIATED PROTEIN 2-LIKE/LINGERER"/>
    <property type="match status" value="1"/>
</dbReference>
<dbReference type="Ensembl" id="ENSPNAT00000069881.1">
    <property type="protein sequence ID" value="ENSPNAP00000056485.1"/>
    <property type="gene ID" value="ENSPNAG00000017531.2"/>
</dbReference>
<reference evidence="11" key="3">
    <citation type="submission" date="2025-09" db="UniProtKB">
        <authorList>
            <consortium name="Ensembl"/>
        </authorList>
    </citation>
    <scope>IDENTIFICATION</scope>
</reference>
<feature type="compositionally biased region" description="Polar residues" evidence="9">
    <location>
        <begin position="321"/>
        <end position="338"/>
    </location>
</feature>
<dbReference type="GO" id="GO:0005694">
    <property type="term" value="C:chromosome"/>
    <property type="evidence" value="ECO:0007669"/>
    <property type="project" value="UniProtKB-SubCell"/>
</dbReference>
<evidence type="ECO:0000259" key="10">
    <source>
        <dbReference type="PROSITE" id="PS50030"/>
    </source>
</evidence>
<feature type="region of interest" description="Disordered" evidence="9">
    <location>
        <begin position="316"/>
        <end position="352"/>
    </location>
</feature>
<feature type="region of interest" description="Disordered" evidence="9">
    <location>
        <begin position="392"/>
        <end position="454"/>
    </location>
</feature>
<dbReference type="InterPro" id="IPR051833">
    <property type="entry name" value="TC-DDR_regulator"/>
</dbReference>
<dbReference type="InterPro" id="IPR009060">
    <property type="entry name" value="UBA-like_sf"/>
</dbReference>
<feature type="region of interest" description="Disordered" evidence="9">
    <location>
        <begin position="904"/>
        <end position="945"/>
    </location>
</feature>
<dbReference type="SUPFAM" id="SSF46934">
    <property type="entry name" value="UBA-like"/>
    <property type="match status" value="1"/>
</dbReference>
<dbReference type="InterPro" id="IPR022166">
    <property type="entry name" value="UBAP2/Lig"/>
</dbReference>
<dbReference type="GeneTree" id="ENSGT00390000003453"/>
<evidence type="ECO:0000256" key="9">
    <source>
        <dbReference type="SAM" id="MobiDB-lite"/>
    </source>
</evidence>
<comment type="subcellular location">
    <subcellularLocation>
        <location evidence="2">Chromosome</location>
    </subcellularLocation>
    <subcellularLocation>
        <location evidence="3">Cytoplasm</location>
    </subcellularLocation>
    <subcellularLocation>
        <location evidence="1">Nucleus</location>
    </subcellularLocation>
</comment>
<protein>
    <recommendedName>
        <fullName evidence="10">UBA domain-containing protein</fullName>
    </recommendedName>
</protein>
<dbReference type="SMART" id="SM00165">
    <property type="entry name" value="UBA"/>
    <property type="match status" value="1"/>
</dbReference>
<keyword evidence="8" id="KW-0539">Nucleus</keyword>
<feature type="region of interest" description="Disordered" evidence="9">
    <location>
        <begin position="530"/>
        <end position="635"/>
    </location>
</feature>
<dbReference type="Pfam" id="PF12478">
    <property type="entry name" value="UBAP2-Lig"/>
    <property type="match status" value="1"/>
</dbReference>
<dbReference type="GO" id="GO:0005634">
    <property type="term" value="C:nucleus"/>
    <property type="evidence" value="ECO:0007669"/>
    <property type="project" value="UniProtKB-SubCell"/>
</dbReference>
<feature type="compositionally biased region" description="Low complexity" evidence="9">
    <location>
        <begin position="530"/>
        <end position="598"/>
    </location>
</feature>
<feature type="compositionally biased region" description="Basic residues" evidence="9">
    <location>
        <begin position="904"/>
        <end position="913"/>
    </location>
</feature>
<keyword evidence="6" id="KW-0963">Cytoplasm</keyword>
<evidence type="ECO:0000256" key="8">
    <source>
        <dbReference type="ARBA" id="ARBA00023242"/>
    </source>
</evidence>
<dbReference type="FunFam" id="1.10.8.10:FF:000004">
    <property type="entry name" value="ubiquitin-associated protein 2-like isoform X1"/>
    <property type="match status" value="1"/>
</dbReference>
<evidence type="ECO:0000256" key="7">
    <source>
        <dbReference type="ARBA" id="ARBA00022553"/>
    </source>
</evidence>
<dbReference type="GO" id="GO:0005737">
    <property type="term" value="C:cytoplasm"/>
    <property type="evidence" value="ECO:0007669"/>
    <property type="project" value="UniProtKB-SubCell"/>
</dbReference>
<feature type="compositionally biased region" description="Basic and acidic residues" evidence="9">
    <location>
        <begin position="115"/>
        <end position="127"/>
    </location>
</feature>
<proteinExistence type="predicted"/>
<evidence type="ECO:0000256" key="3">
    <source>
        <dbReference type="ARBA" id="ARBA00004496"/>
    </source>
</evidence>
<evidence type="ECO:0000256" key="4">
    <source>
        <dbReference type="ARBA" id="ARBA00022454"/>
    </source>
</evidence>
<reference evidence="11" key="2">
    <citation type="submission" date="2025-08" db="UniProtKB">
        <authorList>
            <consortium name="Ensembl"/>
        </authorList>
    </citation>
    <scope>IDENTIFICATION</scope>
</reference>
<dbReference type="CDD" id="cd14277">
    <property type="entry name" value="UBA_UBP2_like"/>
    <property type="match status" value="1"/>
</dbReference>
<accession>A0AAR2JWW2</accession>
<feature type="compositionally biased region" description="Low complexity" evidence="9">
    <location>
        <begin position="919"/>
        <end position="935"/>
    </location>
</feature>
<feature type="compositionally biased region" description="Polar residues" evidence="9">
    <location>
        <begin position="702"/>
        <end position="734"/>
    </location>
</feature>
<name>A0AAR2JWW2_PYGNA</name>
<dbReference type="InterPro" id="IPR015940">
    <property type="entry name" value="UBA"/>
</dbReference>
<feature type="compositionally biased region" description="Basic residues" evidence="9">
    <location>
        <begin position="434"/>
        <end position="443"/>
    </location>
</feature>
<organism evidence="11 12">
    <name type="scientific">Pygocentrus nattereri</name>
    <name type="common">Red-bellied piranha</name>
    <dbReference type="NCBI Taxonomy" id="42514"/>
    <lineage>
        <taxon>Eukaryota</taxon>
        <taxon>Metazoa</taxon>
        <taxon>Chordata</taxon>
        <taxon>Craniata</taxon>
        <taxon>Vertebrata</taxon>
        <taxon>Euteleostomi</taxon>
        <taxon>Actinopterygii</taxon>
        <taxon>Neopterygii</taxon>
        <taxon>Teleostei</taxon>
        <taxon>Ostariophysi</taxon>
        <taxon>Characiformes</taxon>
        <taxon>Characoidei</taxon>
        <taxon>Pygocentrus</taxon>
    </lineage>
</organism>
<dbReference type="Gene3D" id="1.10.8.10">
    <property type="entry name" value="DNA helicase RuvA subunit, C-terminal domain"/>
    <property type="match status" value="1"/>
</dbReference>
<evidence type="ECO:0000256" key="1">
    <source>
        <dbReference type="ARBA" id="ARBA00004123"/>
    </source>
</evidence>
<reference evidence="11 12" key="1">
    <citation type="submission" date="2020-10" db="EMBL/GenBank/DDBJ databases">
        <title>Pygocentrus nattereri (red-bellied piranha) genome, fPygNat1, primary haplotype.</title>
        <authorList>
            <person name="Myers G."/>
            <person name="Meyer A."/>
            <person name="Karagic N."/>
            <person name="Pippel M."/>
            <person name="Winkler S."/>
            <person name="Tracey A."/>
            <person name="Wood J."/>
            <person name="Formenti G."/>
            <person name="Howe K."/>
            <person name="Fedrigo O."/>
            <person name="Jarvis E.D."/>
        </authorList>
    </citation>
    <scope>NUCLEOTIDE SEQUENCE [LARGE SCALE GENOMIC DNA]</scope>
</reference>
<feature type="compositionally biased region" description="Polar residues" evidence="9">
    <location>
        <begin position="604"/>
        <end position="627"/>
    </location>
</feature>
<dbReference type="AlphaFoldDB" id="A0AAR2JWW2"/>
<feature type="compositionally biased region" description="Polar residues" evidence="9">
    <location>
        <begin position="18"/>
        <end position="31"/>
    </location>
</feature>
<evidence type="ECO:0000313" key="11">
    <source>
        <dbReference type="Ensembl" id="ENSPNAP00000056485.1"/>
    </source>
</evidence>
<feature type="domain" description="UBA" evidence="10">
    <location>
        <begin position="49"/>
        <end position="91"/>
    </location>
</feature>
<feature type="region of interest" description="Disordered" evidence="9">
    <location>
        <begin position="99"/>
        <end position="166"/>
    </location>
</feature>
<dbReference type="Proteomes" id="UP001501920">
    <property type="component" value="Chromosome 29"/>
</dbReference>
<keyword evidence="5" id="KW-0488">Methylation</keyword>
<feature type="compositionally biased region" description="Pro residues" evidence="9">
    <location>
        <begin position="402"/>
        <end position="411"/>
    </location>
</feature>
<dbReference type="GO" id="GO:0061484">
    <property type="term" value="P:hematopoietic stem cell homeostasis"/>
    <property type="evidence" value="ECO:0007669"/>
    <property type="project" value="UniProtKB-ARBA"/>
</dbReference>
<evidence type="ECO:0000256" key="6">
    <source>
        <dbReference type="ARBA" id="ARBA00022490"/>
    </source>
</evidence>
<keyword evidence="12" id="KW-1185">Reference proteome</keyword>
<feature type="region of interest" description="Disordered" evidence="9">
    <location>
        <begin position="681"/>
        <end position="738"/>
    </location>
</feature>
<keyword evidence="4" id="KW-0158">Chromosome</keyword>
<sequence>MMTSVVADAARGNRDRVQPQTTHTSQPQKQIQATAEQIRLAQMIYDKNDADFEGKVKQLIEVTGRNQDECMVALHDCNGDVNRAINFLLEEVTAKDSWETVGKKKSVGKEGATAENRERRADREGRGRGGPNRRGRGASRVQEGRSEENVFDSNPGERGGERGRRGRGRAVHLFCSNEHGGFVCKVSHITLCILGTLRNNLEDWAAEDWNEDLTETKVFTASFALASENHIPSGQGVDLSSLLPKATEVDSELAELEPTSPEPLTQSLVFTNSQQQAGRTHTHSYASAAANSYASAASLGSRVPQPDLQKAEPISIPRITPLSSQTPVAISNGSPTGESSAPTLPAPAPAPLALSEPKLEIPVTMSHLDLKAQPDPSPILSQLTQHQNPTLQSDLPAQARDPSPPLPPCNIPSPALKSLGEANMLTTAEPPQPKHNRPQRRRLPPPSKIPSLAVEMPGSADVSGLNVQFGALDFASEPAVESPSQSDASSQENAPTAQQTQSSLYSKPTSVSAFKVHMKYSLFVAVPSSTPQSVSTTLSSENSMASSTLPSSSTSAPVPAPSTALPSLSSDVSGSPSTFSSGSMVSSASSVVSSNGLSTGAPGLNTNGPSAPSTSRSAPIQTTTTSGKAPPNLAQGVPPLLANQYIMGPGGLLPAYPVSLDYYGMTTFPATTALATRDGGLANNPYSGEPTKFARGEAASPAPNTSLSSVAPSQSDPGTVPPQTQAPQNPSQAFLNPPLPPGYGYSSLPYYAAVPGVPSAFQYGPTVFMPPASAKQHGLGPSGQYQHQAGYGQHAYASGFDDLSQAHAGADYGKGYGGSSQSQAKPSNSTGKGNTNCSLYYSHQYNYPRTSYSCCSFEKQAFQTATPATFSLPSALGGTGPLNPGGAPGYAPAPFLHILPHHQQPHSQLLHHHMAQDTQGQRSQSSSMQKSQGKSNYSSSPYWAN</sequence>
<evidence type="ECO:0000256" key="5">
    <source>
        <dbReference type="ARBA" id="ARBA00022481"/>
    </source>
</evidence>
<feature type="region of interest" description="Disordered" evidence="9">
    <location>
        <begin position="476"/>
        <end position="505"/>
    </location>
</feature>
<feature type="region of interest" description="Disordered" evidence="9">
    <location>
        <begin position="1"/>
        <end position="31"/>
    </location>
</feature>
<evidence type="ECO:0000256" key="2">
    <source>
        <dbReference type="ARBA" id="ARBA00004286"/>
    </source>
</evidence>